<dbReference type="SMART" id="SM01034">
    <property type="entry name" value="BLUF"/>
    <property type="match status" value="1"/>
</dbReference>
<evidence type="ECO:0000259" key="1">
    <source>
        <dbReference type="PROSITE" id="PS50925"/>
    </source>
</evidence>
<dbReference type="SUPFAM" id="SSF54975">
    <property type="entry name" value="Acylphosphatase/BLUF domain-like"/>
    <property type="match status" value="1"/>
</dbReference>
<dbReference type="Gene3D" id="3.30.70.100">
    <property type="match status" value="1"/>
</dbReference>
<dbReference type="GO" id="GO:0009882">
    <property type="term" value="F:blue light photoreceptor activity"/>
    <property type="evidence" value="ECO:0007669"/>
    <property type="project" value="InterPro"/>
</dbReference>
<dbReference type="Pfam" id="PF04940">
    <property type="entry name" value="BLUF"/>
    <property type="match status" value="1"/>
</dbReference>
<proteinExistence type="predicted"/>
<name>A0A1S7LIF2_MAGMO</name>
<sequence>MDKKQCRLVYISRPSPLAPGDLGNILAVSQRNNAKLEITGALMFNKDFFFQVLEGPLDAVNQLYAKIEKDPLHHDCFMILQELIAFRQFGDWSMAYIPEEKISNALISEFGLNRYDTIKNLPHNKLAQLLDTLAGVDIRHTP</sequence>
<evidence type="ECO:0000313" key="2">
    <source>
        <dbReference type="EMBL" id="CRH05879.1"/>
    </source>
</evidence>
<reference evidence="2" key="1">
    <citation type="submission" date="2015-04" db="EMBL/GenBank/DDBJ databases">
        <authorList>
            <person name="Syromyatnikov M.Y."/>
            <person name="Popov V.N."/>
        </authorList>
    </citation>
    <scope>NUCLEOTIDE SEQUENCE</scope>
    <source>
        <strain evidence="2">MO-1</strain>
    </source>
</reference>
<dbReference type="AlphaFoldDB" id="A0A1S7LIF2"/>
<gene>
    <name evidence="2" type="ORF">MAGMO_1698</name>
</gene>
<dbReference type="InterPro" id="IPR007024">
    <property type="entry name" value="BLUF_domain"/>
</dbReference>
<accession>A0A1S7LIF2</accession>
<dbReference type="GO" id="GO:0071949">
    <property type="term" value="F:FAD binding"/>
    <property type="evidence" value="ECO:0007669"/>
    <property type="project" value="InterPro"/>
</dbReference>
<protein>
    <recommendedName>
        <fullName evidence="1">BLUF domain-containing protein</fullName>
    </recommendedName>
</protein>
<dbReference type="InterPro" id="IPR036046">
    <property type="entry name" value="Acylphosphatase-like_dom_sf"/>
</dbReference>
<dbReference type="EMBL" id="LO017727">
    <property type="protein sequence ID" value="CRH05879.1"/>
    <property type="molecule type" value="Genomic_DNA"/>
</dbReference>
<dbReference type="PROSITE" id="PS50925">
    <property type="entry name" value="BLUF"/>
    <property type="match status" value="1"/>
</dbReference>
<organism evidence="2">
    <name type="scientific">Magnetococcus massalia (strain MO-1)</name>
    <dbReference type="NCBI Taxonomy" id="451514"/>
    <lineage>
        <taxon>Bacteria</taxon>
        <taxon>Pseudomonadati</taxon>
        <taxon>Pseudomonadota</taxon>
        <taxon>Magnetococcia</taxon>
        <taxon>Magnetococcales</taxon>
        <taxon>Magnetococcaceae</taxon>
        <taxon>Magnetococcus</taxon>
    </lineage>
</organism>
<feature type="domain" description="BLUF" evidence="1">
    <location>
        <begin position="5"/>
        <end position="95"/>
    </location>
</feature>